<keyword evidence="1" id="KW-0732">Signal</keyword>
<dbReference type="EMBL" id="CAJMWT010001406">
    <property type="protein sequence ID" value="CAE6398958.1"/>
    <property type="molecule type" value="Genomic_DNA"/>
</dbReference>
<evidence type="ECO:0000256" key="1">
    <source>
        <dbReference type="SAM" id="SignalP"/>
    </source>
</evidence>
<comment type="caution">
    <text evidence="3">The sequence shown here is derived from an EMBL/GenBank/DDBJ whole genome shotgun (WGS) entry which is preliminary data.</text>
</comment>
<dbReference type="InterPro" id="IPR038955">
    <property type="entry name" value="PriA/CPL1_fungi"/>
</dbReference>
<feature type="chain" id="PRO_5034263283" description="Protein CPL1-like domain-containing protein" evidence="1">
    <location>
        <begin position="20"/>
        <end position="305"/>
    </location>
</feature>
<dbReference type="Proteomes" id="UP000663843">
    <property type="component" value="Unassembled WGS sequence"/>
</dbReference>
<dbReference type="AlphaFoldDB" id="A0A8H2WNX4"/>
<feature type="signal peptide" evidence="1">
    <location>
        <begin position="1"/>
        <end position="19"/>
    </location>
</feature>
<feature type="domain" description="Protein CPL1-like" evidence="2">
    <location>
        <begin position="210"/>
        <end position="273"/>
    </location>
</feature>
<evidence type="ECO:0000259" key="2">
    <source>
        <dbReference type="Pfam" id="PF21671"/>
    </source>
</evidence>
<sequence>MRSLHAFFAFFALSSFVSGRMATPQKRAIDTCANIDLPLNVLNVLNLRLQLCACVGVASTLIKENSSLYIASKVLGEADIKSKLAAAIQIGQGKRTCTYPDYAIPSCSTKDLCNFNCPNDRIKVNGECVCKQGYHDCNGKCAPATQACSSQGPKPPYDGCPKCRSVHPISSEKNKRSGRGTPNWARRSLSSAHCPAGTEMCGVLGRPDAWECLNVDEDLESCGGCAYPFFPSQQPGVDCSAIPGAEVVGCRKGLCEVTKCISNWTISADGHACEPSEHARNRKFISVGRANKENPDADAVRMAPW</sequence>
<dbReference type="Pfam" id="PF21671">
    <property type="entry name" value="CPL1-like"/>
    <property type="match status" value="1"/>
</dbReference>
<dbReference type="InterPro" id="IPR048661">
    <property type="entry name" value="CPL1-like"/>
</dbReference>
<name>A0A8H2WNX4_9AGAM</name>
<dbReference type="PANTHER" id="PTHR35192:SF2">
    <property type="entry name" value="APPLE DOMAIN-CONTAINING PROTEIN"/>
    <property type="match status" value="1"/>
</dbReference>
<reference evidence="3" key="1">
    <citation type="submission" date="2021-01" db="EMBL/GenBank/DDBJ databases">
        <authorList>
            <person name="Kaushik A."/>
        </authorList>
    </citation>
    <scope>NUCLEOTIDE SEQUENCE</scope>
    <source>
        <strain evidence="3">AG2-2IIIB</strain>
    </source>
</reference>
<evidence type="ECO:0000313" key="3">
    <source>
        <dbReference type="EMBL" id="CAE6398958.1"/>
    </source>
</evidence>
<dbReference type="PANTHER" id="PTHR35192">
    <property type="entry name" value="PROTEIN, PUTATIVE-RELATED"/>
    <property type="match status" value="1"/>
</dbReference>
<gene>
    <name evidence="3" type="ORF">RDB_LOCUS35338</name>
</gene>
<evidence type="ECO:0000313" key="4">
    <source>
        <dbReference type="Proteomes" id="UP000663843"/>
    </source>
</evidence>
<proteinExistence type="predicted"/>
<protein>
    <recommendedName>
        <fullName evidence="2">Protein CPL1-like domain-containing protein</fullName>
    </recommendedName>
</protein>
<organism evidence="3 4">
    <name type="scientific">Rhizoctonia solani</name>
    <dbReference type="NCBI Taxonomy" id="456999"/>
    <lineage>
        <taxon>Eukaryota</taxon>
        <taxon>Fungi</taxon>
        <taxon>Dikarya</taxon>
        <taxon>Basidiomycota</taxon>
        <taxon>Agaricomycotina</taxon>
        <taxon>Agaricomycetes</taxon>
        <taxon>Cantharellales</taxon>
        <taxon>Ceratobasidiaceae</taxon>
        <taxon>Rhizoctonia</taxon>
    </lineage>
</organism>
<accession>A0A8H2WNX4</accession>